<dbReference type="SMART" id="SM00360">
    <property type="entry name" value="RRM"/>
    <property type="match status" value="1"/>
</dbReference>
<dbReference type="Pfam" id="PF04818">
    <property type="entry name" value="CID"/>
    <property type="match status" value="1"/>
</dbReference>
<accession>A0AAV7KDZ9</accession>
<feature type="domain" description="RRM" evidence="4">
    <location>
        <begin position="195"/>
        <end position="276"/>
    </location>
</feature>
<dbReference type="PROSITE" id="PS50102">
    <property type="entry name" value="RRM"/>
    <property type="match status" value="1"/>
</dbReference>
<dbReference type="Gene3D" id="1.10.10.790">
    <property type="entry name" value="Surp module"/>
    <property type="match status" value="1"/>
</dbReference>
<feature type="region of interest" description="Disordered" evidence="3">
    <location>
        <begin position="815"/>
        <end position="960"/>
    </location>
</feature>
<evidence type="ECO:0008006" key="9">
    <source>
        <dbReference type="Google" id="ProtNLM"/>
    </source>
</evidence>
<dbReference type="PANTHER" id="PTHR23140">
    <property type="entry name" value="RNA PROCESSING PROTEIN LD23810P"/>
    <property type="match status" value="1"/>
</dbReference>
<feature type="compositionally biased region" description="Basic residues" evidence="3">
    <location>
        <begin position="950"/>
        <end position="960"/>
    </location>
</feature>
<gene>
    <name evidence="7" type="ORF">LOD99_14995</name>
</gene>
<dbReference type="GO" id="GO:0003723">
    <property type="term" value="F:RNA binding"/>
    <property type="evidence" value="ECO:0007669"/>
    <property type="project" value="UniProtKB-UniRule"/>
</dbReference>
<protein>
    <recommendedName>
        <fullName evidence="9">U2 snRNP-associated SURP motif-containing protein</fullName>
    </recommendedName>
</protein>
<dbReference type="Pfam" id="PF01805">
    <property type="entry name" value="Surp"/>
    <property type="match status" value="1"/>
</dbReference>
<dbReference type="InterPro" id="IPR051485">
    <property type="entry name" value="SR-CTD_assoc_factor"/>
</dbReference>
<dbReference type="GO" id="GO:0006396">
    <property type="term" value="P:RNA processing"/>
    <property type="evidence" value="ECO:0007669"/>
    <property type="project" value="InterPro"/>
</dbReference>
<dbReference type="SUPFAM" id="SSF54928">
    <property type="entry name" value="RNA-binding domain, RBD"/>
    <property type="match status" value="1"/>
</dbReference>
<dbReference type="InterPro" id="IPR035979">
    <property type="entry name" value="RBD_domain_sf"/>
</dbReference>
<organism evidence="7 8">
    <name type="scientific">Oopsacas minuta</name>
    <dbReference type="NCBI Taxonomy" id="111878"/>
    <lineage>
        <taxon>Eukaryota</taxon>
        <taxon>Metazoa</taxon>
        <taxon>Porifera</taxon>
        <taxon>Hexactinellida</taxon>
        <taxon>Hexasterophora</taxon>
        <taxon>Lyssacinosida</taxon>
        <taxon>Leucopsacidae</taxon>
        <taxon>Oopsacas</taxon>
    </lineage>
</organism>
<evidence type="ECO:0000313" key="8">
    <source>
        <dbReference type="Proteomes" id="UP001165289"/>
    </source>
</evidence>
<dbReference type="Gene3D" id="1.25.40.90">
    <property type="match status" value="1"/>
</dbReference>
<evidence type="ECO:0000256" key="2">
    <source>
        <dbReference type="PROSITE-ProRule" id="PRU00176"/>
    </source>
</evidence>
<dbReference type="InterPro" id="IPR000504">
    <property type="entry name" value="RRM_dom"/>
</dbReference>
<feature type="region of interest" description="Disordered" evidence="3">
    <location>
        <begin position="139"/>
        <end position="165"/>
    </location>
</feature>
<dbReference type="InterPro" id="IPR012677">
    <property type="entry name" value="Nucleotide-bd_a/b_plait_sf"/>
</dbReference>
<feature type="compositionally biased region" description="Polar residues" evidence="3">
    <location>
        <begin position="852"/>
        <end position="864"/>
    </location>
</feature>
<dbReference type="InterPro" id="IPR000061">
    <property type="entry name" value="Surp"/>
</dbReference>
<dbReference type="InterPro" id="IPR035009">
    <property type="entry name" value="SR140_RRM"/>
</dbReference>
<dbReference type="GO" id="GO:0005634">
    <property type="term" value="C:nucleus"/>
    <property type="evidence" value="ECO:0007669"/>
    <property type="project" value="TreeGrafter"/>
</dbReference>
<name>A0AAV7KDZ9_9METZ</name>
<evidence type="ECO:0000259" key="6">
    <source>
        <dbReference type="PROSITE" id="PS51391"/>
    </source>
</evidence>
<dbReference type="InterPro" id="IPR008942">
    <property type="entry name" value="ENTH_VHS"/>
</dbReference>
<feature type="domain" description="SURP motif" evidence="5">
    <location>
        <begin position="357"/>
        <end position="400"/>
    </location>
</feature>
<feature type="compositionally biased region" description="Basic residues" evidence="3">
    <location>
        <begin position="828"/>
        <end position="838"/>
    </location>
</feature>
<sequence length="960" mass="110382">MSDRHSRDLAISKRIAENKLKAFSIGKTNPMPKKGSVLQRREKELEKKKLDIEETQNVFDEFVQSFEDIQTVGKTFVRSTTKNPNPPQDMGTHSQLYNPVVAQKIKTEIDFDRISSDTPVKRKKTKEMRKSILESFKEELKRTQKERDDRHTQKNNDETVNTSNFQTVPSTNLQTADVPKPKPFEMLESGDSVSTNLYVGNINQKMNEEMLCQVFGKFGALASVKVMWPRTDEEKARNHNCGFVAYMKREHAMQALNELKGTKLLDFPVQLGWGKPVPLPLNPVYVHPDLIKIQPAPPQLPDPPSGLPFNAQYKHNPKDVQLFLSEGNPEDLIKRDPGILLNSLIRVIIPPDGEMQLIHRMIEFVVREGPMFEAMIMTKEINNPEFRFLFDNQSPQHVYYRWKLFSILQGDSPETWKTEEFRLFENGSIWRPPLLQPVDFPELKSNIPEIDVVKKGCLSNRQRDDLEDILREILLDRKSICFAMAFCIDHSESSEEIINCITESLVILETPLSKKAARLYLISDIINNSAVRIENASTFRNGFEKHLEAIFTHFAIAYEAISDEEHAEHFKILVLKVLFSWERQTIFSSDYLIRLKQLFLPNSDPNILADDKILENLDGQPMENFYESHATELDGIPMDSELDGEPMQGMFDQEAHEAKFKPIGSFVSVETEQKLSKSKWEMIDDPLDEILEQVEEREQVQRIVKPSKPKAISLPGGLGEQNLNESMRLKLREIDAKVAKFVEELEGLDSQKGLGNKVNREFMQQKIEEYRKLLLEDFYQSNSLDDNHPVSMDISKTSKPSHAAKASKFFSQYTDSESENLIEESYQKGKKAKSRRSHKSESRHSRDAPISISYSFSDTPNSDMESPPRGLKSSKHEHGHHSKKSKRSRHDSSSPLECRSSRKDRNKLKDKSYSRSRKRHSHSNSPTYHISGKSSKKGRHQSSDSQTPSPHKRSKKSKHH</sequence>
<dbReference type="Gene3D" id="3.30.70.330">
    <property type="match status" value="1"/>
</dbReference>
<dbReference type="SMART" id="SM00648">
    <property type="entry name" value="SWAP"/>
    <property type="match status" value="1"/>
</dbReference>
<dbReference type="SUPFAM" id="SSF109905">
    <property type="entry name" value="Surp module (SWAP domain)"/>
    <property type="match status" value="1"/>
</dbReference>
<dbReference type="EMBL" id="JAKMXF010000066">
    <property type="protein sequence ID" value="KAI6659324.1"/>
    <property type="molecule type" value="Genomic_DNA"/>
</dbReference>
<dbReference type="Pfam" id="PF00076">
    <property type="entry name" value="RRM_1"/>
    <property type="match status" value="1"/>
</dbReference>
<keyword evidence="1 2" id="KW-0694">RNA-binding</keyword>
<dbReference type="AlphaFoldDB" id="A0AAV7KDZ9"/>
<dbReference type="PANTHER" id="PTHR23140:SF0">
    <property type="entry name" value="U2 SNRNP-ASSOCIATED SURP MOTIF-CONTAINING PROTEIN"/>
    <property type="match status" value="1"/>
</dbReference>
<dbReference type="InterPro" id="IPR006569">
    <property type="entry name" value="CID_dom"/>
</dbReference>
<reference evidence="7 8" key="1">
    <citation type="journal article" date="2023" name="BMC Biol.">
        <title>The compact genome of the sponge Oopsacas minuta (Hexactinellida) is lacking key metazoan core genes.</title>
        <authorList>
            <person name="Santini S."/>
            <person name="Schenkelaars Q."/>
            <person name="Jourda C."/>
            <person name="Duchesne M."/>
            <person name="Belahbib H."/>
            <person name="Rocher C."/>
            <person name="Selva M."/>
            <person name="Riesgo A."/>
            <person name="Vervoort M."/>
            <person name="Leys S.P."/>
            <person name="Kodjabachian L."/>
            <person name="Le Bivic A."/>
            <person name="Borchiellini C."/>
            <person name="Claverie J.M."/>
            <person name="Renard E."/>
        </authorList>
    </citation>
    <scope>NUCLEOTIDE SEQUENCE [LARGE SCALE GENOMIC DNA]</scope>
    <source>
        <strain evidence="7">SPO-2</strain>
    </source>
</reference>
<keyword evidence="8" id="KW-1185">Reference proteome</keyword>
<comment type="caution">
    <text evidence="7">The sequence shown here is derived from an EMBL/GenBank/DDBJ whole genome shotgun (WGS) entry which is preliminary data.</text>
</comment>
<dbReference type="CDD" id="cd12223">
    <property type="entry name" value="RRM_SR140"/>
    <property type="match status" value="1"/>
</dbReference>
<dbReference type="PROSITE" id="PS51391">
    <property type="entry name" value="CID"/>
    <property type="match status" value="1"/>
</dbReference>
<feature type="compositionally biased region" description="Basic residues" evidence="3">
    <location>
        <begin position="872"/>
        <end position="889"/>
    </location>
</feature>
<proteinExistence type="predicted"/>
<evidence type="ECO:0000256" key="1">
    <source>
        <dbReference type="ARBA" id="ARBA00022884"/>
    </source>
</evidence>
<feature type="compositionally biased region" description="Basic and acidic residues" evidence="3">
    <location>
        <begin position="139"/>
        <end position="157"/>
    </location>
</feature>
<dbReference type="Proteomes" id="UP001165289">
    <property type="component" value="Unassembled WGS sequence"/>
</dbReference>
<evidence type="ECO:0000259" key="5">
    <source>
        <dbReference type="PROSITE" id="PS50128"/>
    </source>
</evidence>
<feature type="domain" description="CID" evidence="6">
    <location>
        <begin position="458"/>
        <end position="603"/>
    </location>
</feature>
<evidence type="ECO:0000256" key="3">
    <source>
        <dbReference type="SAM" id="MobiDB-lite"/>
    </source>
</evidence>
<evidence type="ECO:0000313" key="7">
    <source>
        <dbReference type="EMBL" id="KAI6659324.1"/>
    </source>
</evidence>
<dbReference type="SMART" id="SM00582">
    <property type="entry name" value="RPR"/>
    <property type="match status" value="1"/>
</dbReference>
<dbReference type="InterPro" id="IPR035967">
    <property type="entry name" value="SWAP/Surp_sf"/>
</dbReference>
<dbReference type="PROSITE" id="PS50128">
    <property type="entry name" value="SURP"/>
    <property type="match status" value="1"/>
</dbReference>
<evidence type="ECO:0000259" key="4">
    <source>
        <dbReference type="PROSITE" id="PS50102"/>
    </source>
</evidence>
<feature type="compositionally biased region" description="Basic and acidic residues" evidence="3">
    <location>
        <begin position="899"/>
        <end position="913"/>
    </location>
</feature>